<organism evidence="2 3">
    <name type="scientific">Mycobacterium paraffinicum</name>
    <dbReference type="NCBI Taxonomy" id="53378"/>
    <lineage>
        <taxon>Bacteria</taxon>
        <taxon>Bacillati</taxon>
        <taxon>Actinomycetota</taxon>
        <taxon>Actinomycetes</taxon>
        <taxon>Mycobacteriales</taxon>
        <taxon>Mycobacteriaceae</taxon>
        <taxon>Mycobacterium</taxon>
    </lineage>
</organism>
<dbReference type="OrthoDB" id="3507586at2"/>
<keyword evidence="2" id="KW-0378">Hydrolase</keyword>
<dbReference type="Pfam" id="PF12697">
    <property type="entry name" value="Abhydrolase_6"/>
    <property type="match status" value="1"/>
</dbReference>
<proteinExistence type="predicted"/>
<comment type="caution">
    <text evidence="2">The sequence shown here is derived from an EMBL/GenBank/DDBJ whole genome shotgun (WGS) entry which is preliminary data.</text>
</comment>
<dbReference type="Gene3D" id="3.40.50.1820">
    <property type="entry name" value="alpha/beta hydrolase"/>
    <property type="match status" value="1"/>
</dbReference>
<dbReference type="InterPro" id="IPR029058">
    <property type="entry name" value="AB_hydrolase_fold"/>
</dbReference>
<dbReference type="PANTHER" id="PTHR46438:SF11">
    <property type="entry name" value="LIPASE-RELATED"/>
    <property type="match status" value="1"/>
</dbReference>
<dbReference type="PANTHER" id="PTHR46438">
    <property type="entry name" value="ALPHA/BETA-HYDROLASES SUPERFAMILY PROTEIN"/>
    <property type="match status" value="1"/>
</dbReference>
<protein>
    <submittedName>
        <fullName evidence="2">Alpha/beta hydrolase</fullName>
    </submittedName>
</protein>
<dbReference type="EMBL" id="MPNT01000043">
    <property type="protein sequence ID" value="OJZ66265.1"/>
    <property type="molecule type" value="Genomic_DNA"/>
</dbReference>
<dbReference type="PRINTS" id="PR00111">
    <property type="entry name" value="ABHYDROLASE"/>
</dbReference>
<feature type="domain" description="AB hydrolase-1" evidence="1">
    <location>
        <begin position="45"/>
        <end position="285"/>
    </location>
</feature>
<reference evidence="2 3" key="1">
    <citation type="submission" date="2016-11" db="EMBL/GenBank/DDBJ databases">
        <title>Genome sequences of unsequenced Mycobacteria.</title>
        <authorList>
            <person name="Greninger A.L."/>
            <person name="Fang F."/>
            <person name="Jerome K.R."/>
        </authorList>
    </citation>
    <scope>NUCLEOTIDE SEQUENCE [LARGE SCALE GENOMIC DNA]</scope>
    <source>
        <strain evidence="2 3">M11</strain>
    </source>
</reference>
<gene>
    <name evidence="2" type="ORF">BRW65_27200</name>
</gene>
<keyword evidence="3" id="KW-1185">Reference proteome</keyword>
<dbReference type="Proteomes" id="UP000186438">
    <property type="component" value="Unassembled WGS sequence"/>
</dbReference>
<accession>A0A1Q4HFK2</accession>
<dbReference type="AlphaFoldDB" id="A0A1Q4HFK2"/>
<evidence type="ECO:0000259" key="1">
    <source>
        <dbReference type="Pfam" id="PF12697"/>
    </source>
</evidence>
<sequence length="293" mass="32500">MSLNGTPQQRYTLAWSRGRGEVRFLRRSDGSRLRYFTAGTGPPLVLLHTVRTQLDYFQRVVPALWDDFTVYALDLPGMGWSDVVPGARYGEPELRGAVVEFVRTLDLRDVTLAGESMGGALALLSSIELTDRVSNVIAFNPYDYPGGLERGNWFARVIGTGVRLPGSGPVFAALENRLILRGVLRGGLADDGALPKDLLVELRRSGRRRGYPRVNRAIMRVLPGLIDAKSRYPQVKTPVTLVYSEHDWSRPAERDQVARLLGARAVTVSGAGHFSALERPAEVVRIIRRARRP</sequence>
<evidence type="ECO:0000313" key="3">
    <source>
        <dbReference type="Proteomes" id="UP000186438"/>
    </source>
</evidence>
<evidence type="ECO:0000313" key="2">
    <source>
        <dbReference type="EMBL" id="OJZ66265.1"/>
    </source>
</evidence>
<name>A0A1Q4HFK2_9MYCO</name>
<dbReference type="InterPro" id="IPR000073">
    <property type="entry name" value="AB_hydrolase_1"/>
</dbReference>
<dbReference type="GO" id="GO:0016787">
    <property type="term" value="F:hydrolase activity"/>
    <property type="evidence" value="ECO:0007669"/>
    <property type="project" value="UniProtKB-KW"/>
</dbReference>
<dbReference type="SUPFAM" id="SSF53474">
    <property type="entry name" value="alpha/beta-Hydrolases"/>
    <property type="match status" value="1"/>
</dbReference>
<dbReference type="STRING" id="53378.BRW65_27200"/>